<dbReference type="EMBL" id="JAXQNO010000005">
    <property type="protein sequence ID" value="KAK4798673.1"/>
    <property type="molecule type" value="Genomic_DNA"/>
</dbReference>
<accession>A0AAN7LYP6</accession>
<reference evidence="1 2" key="1">
    <citation type="journal article" date="2023" name="Hortic Res">
        <title>Pangenome of water caltrop reveals structural variations and asymmetric subgenome divergence after allopolyploidization.</title>
        <authorList>
            <person name="Zhang X."/>
            <person name="Chen Y."/>
            <person name="Wang L."/>
            <person name="Yuan Y."/>
            <person name="Fang M."/>
            <person name="Shi L."/>
            <person name="Lu R."/>
            <person name="Comes H.P."/>
            <person name="Ma Y."/>
            <person name="Chen Y."/>
            <person name="Huang G."/>
            <person name="Zhou Y."/>
            <person name="Zheng Z."/>
            <person name="Qiu Y."/>
        </authorList>
    </citation>
    <scope>NUCLEOTIDE SEQUENCE [LARGE SCALE GENOMIC DNA]</scope>
    <source>
        <strain evidence="1">F231</strain>
    </source>
</reference>
<protein>
    <submittedName>
        <fullName evidence="1">Uncharacterized protein</fullName>
    </submittedName>
</protein>
<organism evidence="1 2">
    <name type="scientific">Trapa natans</name>
    <name type="common">Water chestnut</name>
    <dbReference type="NCBI Taxonomy" id="22666"/>
    <lineage>
        <taxon>Eukaryota</taxon>
        <taxon>Viridiplantae</taxon>
        <taxon>Streptophyta</taxon>
        <taxon>Embryophyta</taxon>
        <taxon>Tracheophyta</taxon>
        <taxon>Spermatophyta</taxon>
        <taxon>Magnoliopsida</taxon>
        <taxon>eudicotyledons</taxon>
        <taxon>Gunneridae</taxon>
        <taxon>Pentapetalae</taxon>
        <taxon>rosids</taxon>
        <taxon>malvids</taxon>
        <taxon>Myrtales</taxon>
        <taxon>Lythraceae</taxon>
        <taxon>Trapa</taxon>
    </lineage>
</organism>
<keyword evidence="2" id="KW-1185">Reference proteome</keyword>
<dbReference type="AlphaFoldDB" id="A0AAN7LYP6"/>
<comment type="caution">
    <text evidence="1">The sequence shown here is derived from an EMBL/GenBank/DDBJ whole genome shotgun (WGS) entry which is preliminary data.</text>
</comment>
<sequence length="87" mass="9635">MDGGDKAESSTFLWDFWICYLSTIIDTTWDSCHPGNYNGNLFITKQNGIWKATPLLLAVAVIELGDIAFVVSGLAKLIHFPGFHETT</sequence>
<gene>
    <name evidence="1" type="ORF">SAY86_030999</name>
</gene>
<dbReference type="Proteomes" id="UP001346149">
    <property type="component" value="Unassembled WGS sequence"/>
</dbReference>
<proteinExistence type="predicted"/>
<name>A0AAN7LYP6_TRANT</name>
<evidence type="ECO:0000313" key="1">
    <source>
        <dbReference type="EMBL" id="KAK4798673.1"/>
    </source>
</evidence>
<evidence type="ECO:0000313" key="2">
    <source>
        <dbReference type="Proteomes" id="UP001346149"/>
    </source>
</evidence>